<dbReference type="FunFam" id="3.80.10.10:FF:000111">
    <property type="entry name" value="LRR receptor-like serine/threonine-protein kinase ERECTA"/>
    <property type="match status" value="1"/>
</dbReference>
<protein>
    <submittedName>
        <fullName evidence="14">LRR domain containing protein</fullName>
    </submittedName>
</protein>
<organism evidence="14 15">
    <name type="scientific">Trema orientale</name>
    <name type="common">Charcoal tree</name>
    <name type="synonym">Celtis orientalis</name>
    <dbReference type="NCBI Taxonomy" id="63057"/>
    <lineage>
        <taxon>Eukaryota</taxon>
        <taxon>Viridiplantae</taxon>
        <taxon>Streptophyta</taxon>
        <taxon>Embryophyta</taxon>
        <taxon>Tracheophyta</taxon>
        <taxon>Spermatophyta</taxon>
        <taxon>Magnoliopsida</taxon>
        <taxon>eudicotyledons</taxon>
        <taxon>Gunneridae</taxon>
        <taxon>Pentapetalae</taxon>
        <taxon>rosids</taxon>
        <taxon>fabids</taxon>
        <taxon>Rosales</taxon>
        <taxon>Cannabaceae</taxon>
        <taxon>Trema</taxon>
    </lineage>
</organism>
<dbReference type="Pfam" id="PF13855">
    <property type="entry name" value="LRR_8"/>
    <property type="match status" value="1"/>
</dbReference>
<accession>A0A2P5ESG9</accession>
<evidence type="ECO:0000256" key="4">
    <source>
        <dbReference type="ARBA" id="ARBA00022614"/>
    </source>
</evidence>
<dbReference type="SMART" id="SM00369">
    <property type="entry name" value="LRR_TYP"/>
    <property type="match status" value="8"/>
</dbReference>
<dbReference type="InterPro" id="IPR032675">
    <property type="entry name" value="LRR_dom_sf"/>
</dbReference>
<feature type="transmembrane region" description="Helical" evidence="12">
    <location>
        <begin position="828"/>
        <end position="852"/>
    </location>
</feature>
<keyword evidence="10" id="KW-0675">Receptor</keyword>
<dbReference type="OrthoDB" id="676979at2759"/>
<comment type="similarity">
    <text evidence="2">Belongs to the RLP family.</text>
</comment>
<evidence type="ECO:0000256" key="1">
    <source>
        <dbReference type="ARBA" id="ARBA00004251"/>
    </source>
</evidence>
<dbReference type="FunFam" id="3.80.10.10:FF:000299">
    <property type="entry name" value="Piriformospora indica-insensitive protein 2"/>
    <property type="match status" value="1"/>
</dbReference>
<dbReference type="Proteomes" id="UP000237000">
    <property type="component" value="Unassembled WGS sequence"/>
</dbReference>
<evidence type="ECO:0000256" key="9">
    <source>
        <dbReference type="ARBA" id="ARBA00023136"/>
    </source>
</evidence>
<dbReference type="InterPro" id="IPR013210">
    <property type="entry name" value="LRR_N_plant-typ"/>
</dbReference>
<dbReference type="InterPro" id="IPR003591">
    <property type="entry name" value="Leu-rich_rpt_typical-subtyp"/>
</dbReference>
<evidence type="ECO:0000256" key="12">
    <source>
        <dbReference type="SAM" id="Phobius"/>
    </source>
</evidence>
<keyword evidence="7" id="KW-0677">Repeat</keyword>
<dbReference type="PRINTS" id="PR00019">
    <property type="entry name" value="LEURICHRPT"/>
</dbReference>
<dbReference type="Gene3D" id="3.80.10.10">
    <property type="entry name" value="Ribonuclease Inhibitor"/>
    <property type="match status" value="3"/>
</dbReference>
<keyword evidence="4" id="KW-0433">Leucine-rich repeat</keyword>
<reference evidence="15" key="1">
    <citation type="submission" date="2016-06" db="EMBL/GenBank/DDBJ databases">
        <title>Parallel loss of symbiosis genes in relatives of nitrogen-fixing non-legume Parasponia.</title>
        <authorList>
            <person name="Van Velzen R."/>
            <person name="Holmer R."/>
            <person name="Bu F."/>
            <person name="Rutten L."/>
            <person name="Van Zeijl A."/>
            <person name="Liu W."/>
            <person name="Santuari L."/>
            <person name="Cao Q."/>
            <person name="Sharma T."/>
            <person name="Shen D."/>
            <person name="Roswanjaya Y."/>
            <person name="Wardhani T."/>
            <person name="Kalhor M.S."/>
            <person name="Jansen J."/>
            <person name="Van den Hoogen J."/>
            <person name="Gungor B."/>
            <person name="Hartog M."/>
            <person name="Hontelez J."/>
            <person name="Verver J."/>
            <person name="Yang W.-C."/>
            <person name="Schijlen E."/>
            <person name="Repin R."/>
            <person name="Schilthuizen M."/>
            <person name="Schranz E."/>
            <person name="Heidstra R."/>
            <person name="Miyata K."/>
            <person name="Fedorova E."/>
            <person name="Kohlen W."/>
            <person name="Bisseling T."/>
            <person name="Smit S."/>
            <person name="Geurts R."/>
        </authorList>
    </citation>
    <scope>NUCLEOTIDE SEQUENCE [LARGE SCALE GENOMIC DNA]</scope>
    <source>
        <strain evidence="15">cv. RG33-2</strain>
    </source>
</reference>
<keyword evidence="3" id="KW-1003">Cell membrane</keyword>
<dbReference type="GO" id="GO:0005886">
    <property type="term" value="C:plasma membrane"/>
    <property type="evidence" value="ECO:0007669"/>
    <property type="project" value="UniProtKB-SubCell"/>
</dbReference>
<dbReference type="Pfam" id="PF00560">
    <property type="entry name" value="LRR_1"/>
    <property type="match status" value="8"/>
</dbReference>
<keyword evidence="5 12" id="KW-0812">Transmembrane</keyword>
<evidence type="ECO:0000256" key="7">
    <source>
        <dbReference type="ARBA" id="ARBA00022737"/>
    </source>
</evidence>
<keyword evidence="6" id="KW-0732">Signal</keyword>
<proteinExistence type="inferred from homology"/>
<evidence type="ECO:0000256" key="8">
    <source>
        <dbReference type="ARBA" id="ARBA00022989"/>
    </source>
</evidence>
<evidence type="ECO:0000256" key="5">
    <source>
        <dbReference type="ARBA" id="ARBA00022692"/>
    </source>
</evidence>
<comment type="caution">
    <text evidence="14">The sequence shown here is derived from an EMBL/GenBank/DDBJ whole genome shotgun (WGS) entry which is preliminary data.</text>
</comment>
<evidence type="ECO:0000256" key="6">
    <source>
        <dbReference type="ARBA" id="ARBA00022729"/>
    </source>
</evidence>
<keyword evidence="8 12" id="KW-1133">Transmembrane helix</keyword>
<keyword evidence="11" id="KW-0325">Glycoprotein</keyword>
<dbReference type="AlphaFoldDB" id="A0A2P5ESG9"/>
<comment type="subcellular location">
    <subcellularLocation>
        <location evidence="1">Cell membrane</location>
        <topology evidence="1">Single-pass type I membrane protein</topology>
    </subcellularLocation>
</comment>
<name>A0A2P5ESG9_TREOI</name>
<sequence>MISSIFTRFIFFLIYVHLLLTFLCFSFSQPLCHDEERSSLLQFKESFIINKSESVSDDPLAYPKVTLWTHESQSSNYCSWDGVECDEDTGHVISLDLSSSFLYGSIDSNSSLFKLVHLQRLNLAYNHFNYSVIPIAIKHLSTLTSLNLSDSAFSGQIPSEISTLSKLSSLSLSHNRLELKSPNLETLITNLTGLEQLHLSRVDISSTVPKSLANLTSLTSLLLRDCGLKGEFPVDTFQLPNLQILSVRLNEDLSGKLPQLLKQSSSLKVLLVAYTSFFGELPSSIEKLTSLKELDASGCNFSGMIPTSIGKLNQLAYLDLSENNFRGKIPLSLANLTQLIELYLDSNRFSGPIPLSFSKLINLETLFLADNYLSGTVNFDMFIGLKNLTVMDLSNNKISPLIESSMNETFPQFTDLVLSNCNLRKWPDVLRHQNRMESLNLDGNHIGGRIPEWMWNISRETLFTLHLSENSLIGEVSPTVCKLSSLHVLYLSHNKLAGKLPQCLGNFTKSVSILNLRNNSFSGDVPTFTDGNQLRIIDLGHNQLQGKLSHSLTNCKMLGYLNLESNKLNDVFPSWLGTLPELEILVLKSNTLYGVIEEPMTNLDFPKLRIIDASYNNFSGKLPLKYIQSWKAMRSRSVGKFGYMASLPFKHVERVGGQVWYMRYYYTITIAIKGVDRHYKKVQNLIAIINLSNNNFNGEIPEVIGNLLGLHSIDLSNNNLAGSIPSSLGNLTELESLDLSQNELSGEIPRELAQLSFLQYFNVSHNHLTGPIPQENQLSRFESSSYEGNLGLCGIPLPNKCGDSGALEPVPLASSEEEQEESTSPFQFGWKVVVVGYGCGFVFGLLIGQIVLARKPDWFAMTFGVRNSQAMRMRLGIDRFTTSFLSKLTSSIILKY</sequence>
<keyword evidence="15" id="KW-1185">Reference proteome</keyword>
<evidence type="ECO:0000256" key="2">
    <source>
        <dbReference type="ARBA" id="ARBA00009592"/>
    </source>
</evidence>
<dbReference type="FunFam" id="3.80.10.10:FF:000095">
    <property type="entry name" value="LRR receptor-like serine/threonine-protein kinase GSO1"/>
    <property type="match status" value="1"/>
</dbReference>
<dbReference type="PANTHER" id="PTHR48061">
    <property type="entry name" value="LEUCINE-RICH REPEAT RECEPTOR PROTEIN KINASE EMS1-LIKE-RELATED"/>
    <property type="match status" value="1"/>
</dbReference>
<evidence type="ECO:0000256" key="3">
    <source>
        <dbReference type="ARBA" id="ARBA00022475"/>
    </source>
</evidence>
<gene>
    <name evidence="14" type="ORF">TorRG33x02_157070</name>
</gene>
<dbReference type="SUPFAM" id="SSF52047">
    <property type="entry name" value="RNI-like"/>
    <property type="match status" value="2"/>
</dbReference>
<dbReference type="PANTHER" id="PTHR48061:SF12">
    <property type="entry name" value="DISEASE RESISTANCE LIKE PROTEIN"/>
    <property type="match status" value="1"/>
</dbReference>
<dbReference type="SMART" id="SM00365">
    <property type="entry name" value="LRR_SD22"/>
    <property type="match status" value="5"/>
</dbReference>
<evidence type="ECO:0000313" key="14">
    <source>
        <dbReference type="EMBL" id="PON88493.1"/>
    </source>
</evidence>
<keyword evidence="9 12" id="KW-0472">Membrane</keyword>
<evidence type="ECO:0000313" key="15">
    <source>
        <dbReference type="Proteomes" id="UP000237000"/>
    </source>
</evidence>
<dbReference type="InterPro" id="IPR046956">
    <property type="entry name" value="RLP23-like"/>
</dbReference>
<dbReference type="SUPFAM" id="SSF52058">
    <property type="entry name" value="L domain-like"/>
    <property type="match status" value="1"/>
</dbReference>
<dbReference type="STRING" id="63057.A0A2P5ESG9"/>
<evidence type="ECO:0000256" key="10">
    <source>
        <dbReference type="ARBA" id="ARBA00023170"/>
    </source>
</evidence>
<dbReference type="EMBL" id="JXTC01000105">
    <property type="protein sequence ID" value="PON88493.1"/>
    <property type="molecule type" value="Genomic_DNA"/>
</dbReference>
<dbReference type="InParanoid" id="A0A2P5ESG9"/>
<dbReference type="Pfam" id="PF08263">
    <property type="entry name" value="LRRNT_2"/>
    <property type="match status" value="1"/>
</dbReference>
<feature type="domain" description="Leucine-rich repeat-containing N-terminal plant-type" evidence="13">
    <location>
        <begin position="33"/>
        <end position="86"/>
    </location>
</feature>
<evidence type="ECO:0000256" key="11">
    <source>
        <dbReference type="ARBA" id="ARBA00023180"/>
    </source>
</evidence>
<dbReference type="InterPro" id="IPR001611">
    <property type="entry name" value="Leu-rich_rpt"/>
</dbReference>
<dbReference type="PROSITE" id="PS51450">
    <property type="entry name" value="LRR"/>
    <property type="match status" value="1"/>
</dbReference>
<evidence type="ECO:0000259" key="13">
    <source>
        <dbReference type="Pfam" id="PF08263"/>
    </source>
</evidence>